<comment type="catalytic activity">
    <reaction evidence="8">
        <text>L-threonyl-[protein] + ATP = O-phospho-L-threonyl-[protein] + ADP + H(+)</text>
        <dbReference type="Rhea" id="RHEA:46608"/>
        <dbReference type="Rhea" id="RHEA-COMP:11060"/>
        <dbReference type="Rhea" id="RHEA-COMP:11605"/>
        <dbReference type="ChEBI" id="CHEBI:15378"/>
        <dbReference type="ChEBI" id="CHEBI:30013"/>
        <dbReference type="ChEBI" id="CHEBI:30616"/>
        <dbReference type="ChEBI" id="CHEBI:61977"/>
        <dbReference type="ChEBI" id="CHEBI:456216"/>
        <dbReference type="EC" id="2.7.11.1"/>
    </reaction>
</comment>
<evidence type="ECO:0000256" key="3">
    <source>
        <dbReference type="ARBA" id="ARBA00022527"/>
    </source>
</evidence>
<dbReference type="EC" id="2.7.11.1" evidence="2"/>
<dbReference type="SUPFAM" id="SSF103243">
    <property type="entry name" value="KA1-like"/>
    <property type="match status" value="1"/>
</dbReference>
<dbReference type="InterPro" id="IPR011009">
    <property type="entry name" value="Kinase-like_dom_sf"/>
</dbReference>
<dbReference type="InterPro" id="IPR004041">
    <property type="entry name" value="NAF_dom"/>
</dbReference>
<dbReference type="SMART" id="SM00220">
    <property type="entry name" value="S_TKc"/>
    <property type="match status" value="1"/>
</dbReference>
<dbReference type="OMA" id="KEMMGMA"/>
<proteinExistence type="inferred from homology"/>
<dbReference type="PROSITE" id="PS50011">
    <property type="entry name" value="PROTEIN_KINASE_DOM"/>
    <property type="match status" value="1"/>
</dbReference>
<dbReference type="RefSeq" id="XP_013758744.1">
    <property type="nucleotide sequence ID" value="XM_013903290.1"/>
</dbReference>
<protein>
    <recommendedName>
        <fullName evidence="2">non-specific serine/threonine protein kinase</fullName>
        <ecNumber evidence="2">2.7.11.1</ecNumber>
    </recommendedName>
</protein>
<dbReference type="InterPro" id="IPR008271">
    <property type="entry name" value="Ser/Thr_kinase_AS"/>
</dbReference>
<evidence type="ECO:0000256" key="10">
    <source>
        <dbReference type="PROSITE-ProRule" id="PRU10141"/>
    </source>
</evidence>
<accession>A0A0L0D754</accession>
<evidence type="ECO:0000256" key="2">
    <source>
        <dbReference type="ARBA" id="ARBA00012513"/>
    </source>
</evidence>
<dbReference type="GO" id="GO:0004674">
    <property type="term" value="F:protein serine/threonine kinase activity"/>
    <property type="evidence" value="ECO:0007669"/>
    <property type="project" value="UniProtKB-KW"/>
</dbReference>
<evidence type="ECO:0000256" key="7">
    <source>
        <dbReference type="ARBA" id="ARBA00022840"/>
    </source>
</evidence>
<feature type="region of interest" description="Disordered" evidence="12">
    <location>
        <begin position="435"/>
        <end position="475"/>
    </location>
</feature>
<evidence type="ECO:0000256" key="9">
    <source>
        <dbReference type="ARBA" id="ARBA00048679"/>
    </source>
</evidence>
<evidence type="ECO:0000256" key="8">
    <source>
        <dbReference type="ARBA" id="ARBA00047899"/>
    </source>
</evidence>
<dbReference type="InterPro" id="IPR000719">
    <property type="entry name" value="Prot_kinase_dom"/>
</dbReference>
<dbReference type="GO" id="GO:0005524">
    <property type="term" value="F:ATP binding"/>
    <property type="evidence" value="ECO:0007669"/>
    <property type="project" value="UniProtKB-UniRule"/>
</dbReference>
<feature type="domain" description="Protein kinase" evidence="13">
    <location>
        <begin position="7"/>
        <end position="261"/>
    </location>
</feature>
<dbReference type="EMBL" id="GL349450">
    <property type="protein sequence ID" value="KNC48174.1"/>
    <property type="molecule type" value="Genomic_DNA"/>
</dbReference>
<sequence>MKRVGKYELGRTLGEGTFGKVKFAKDTESGEHVAIKILEKSSILKQGMAEQINKEISIMKMIQHDYIVNLIDVLASATKIYMVLELVTGGELFYKLANEGRFPEDTARHYFQQLINGLAYCHSMGIYHRDLKPENILLNDQEDQLKISDFGLSALQEKDGNLLRTTCGTPNYVAPEVLSNSGYHGSTADVWSCGVILYVFLAGFLPFEDPSTEALFKKITRASFRFPPWFSDGAKSLIERILVPDPAERITLEEILADPWFLVDLPDSEPVPSVGHVDTVDQSDDSLSVVDIGGEDVEVVEDDDEPGPAKDVSKITNAFDLIGRSGVFDLTRMLERHPPDQIKRYTRFSSSTDPDVILELLQSILDTMPVSYHVQPKSYSIDVNAASSKGIINFTIQIYELSGSLYLVDFQKNKGDTLEFTRYYRTLYEKASDASLPVEGSDGEFGGPSGAPPPSAIPRKSKAKDKAKAKAKSKA</sequence>
<organism evidence="14 15">
    <name type="scientific">Thecamonas trahens ATCC 50062</name>
    <dbReference type="NCBI Taxonomy" id="461836"/>
    <lineage>
        <taxon>Eukaryota</taxon>
        <taxon>Apusozoa</taxon>
        <taxon>Apusomonadida</taxon>
        <taxon>Apusomonadidae</taxon>
        <taxon>Thecamonas</taxon>
    </lineage>
</organism>
<evidence type="ECO:0000256" key="1">
    <source>
        <dbReference type="ARBA" id="ARBA00006234"/>
    </source>
</evidence>
<dbReference type="InterPro" id="IPR028375">
    <property type="entry name" value="KA1/Ssp2_C"/>
</dbReference>
<evidence type="ECO:0000259" key="13">
    <source>
        <dbReference type="PROSITE" id="PS50011"/>
    </source>
</evidence>
<dbReference type="PANTHER" id="PTHR43895:SF32">
    <property type="entry name" value="SERINE_THREONINE-PROTEIN KINASE CHK1"/>
    <property type="match status" value="1"/>
</dbReference>
<keyword evidence="6 14" id="KW-0418">Kinase</keyword>
<dbReference type="Pfam" id="PF03822">
    <property type="entry name" value="NAF"/>
    <property type="match status" value="1"/>
</dbReference>
<dbReference type="GeneID" id="25563948"/>
<dbReference type="Pfam" id="PF00069">
    <property type="entry name" value="Pkinase"/>
    <property type="match status" value="1"/>
</dbReference>
<dbReference type="AlphaFoldDB" id="A0A0L0D754"/>
<comment type="similarity">
    <text evidence="1">Belongs to the protein kinase superfamily. CAMK Ser/Thr protein kinase family. SNF1 subfamily.</text>
</comment>
<evidence type="ECO:0000256" key="4">
    <source>
        <dbReference type="ARBA" id="ARBA00022679"/>
    </source>
</evidence>
<feature type="binding site" evidence="10">
    <location>
        <position position="45"/>
    </location>
    <ligand>
        <name>ATP</name>
        <dbReference type="ChEBI" id="CHEBI:30616"/>
    </ligand>
</feature>
<dbReference type="GO" id="GO:0007165">
    <property type="term" value="P:signal transduction"/>
    <property type="evidence" value="ECO:0007669"/>
    <property type="project" value="InterPro"/>
</dbReference>
<dbReference type="STRING" id="461836.A0A0L0D754"/>
<dbReference type="Proteomes" id="UP000054408">
    <property type="component" value="Unassembled WGS sequence"/>
</dbReference>
<comment type="catalytic activity">
    <reaction evidence="9">
        <text>L-seryl-[protein] + ATP = O-phospho-L-seryl-[protein] + ADP + H(+)</text>
        <dbReference type="Rhea" id="RHEA:17989"/>
        <dbReference type="Rhea" id="RHEA-COMP:9863"/>
        <dbReference type="Rhea" id="RHEA-COMP:11604"/>
        <dbReference type="ChEBI" id="CHEBI:15378"/>
        <dbReference type="ChEBI" id="CHEBI:29999"/>
        <dbReference type="ChEBI" id="CHEBI:30616"/>
        <dbReference type="ChEBI" id="CHEBI:83421"/>
        <dbReference type="ChEBI" id="CHEBI:456216"/>
        <dbReference type="EC" id="2.7.11.1"/>
    </reaction>
</comment>
<keyword evidence="3 11" id="KW-0723">Serine/threonine-protein kinase</keyword>
<keyword evidence="5 10" id="KW-0547">Nucleotide-binding</keyword>
<dbReference type="Gene3D" id="3.30.310.80">
    <property type="entry name" value="Kinase associated domain 1, KA1"/>
    <property type="match status" value="1"/>
</dbReference>
<evidence type="ECO:0000256" key="11">
    <source>
        <dbReference type="RuleBase" id="RU000304"/>
    </source>
</evidence>
<dbReference type="FunFam" id="1.10.510.10:FF:000279">
    <property type="entry name" value="Non-specific serine/threonine protein kinase"/>
    <property type="match status" value="1"/>
</dbReference>
<evidence type="ECO:0000256" key="6">
    <source>
        <dbReference type="ARBA" id="ARBA00022777"/>
    </source>
</evidence>
<feature type="compositionally biased region" description="Basic residues" evidence="12">
    <location>
        <begin position="459"/>
        <end position="475"/>
    </location>
</feature>
<gene>
    <name evidence="14" type="ORF">AMSG_04403</name>
</gene>
<dbReference type="Gene3D" id="1.10.510.10">
    <property type="entry name" value="Transferase(Phosphotransferase) domain 1"/>
    <property type="match status" value="1"/>
</dbReference>
<dbReference type="FunFam" id="3.30.200.20:FF:000096">
    <property type="entry name" value="Non-specific serine/threonine protein kinase"/>
    <property type="match status" value="1"/>
</dbReference>
<dbReference type="PROSITE" id="PS00108">
    <property type="entry name" value="PROTEIN_KINASE_ST"/>
    <property type="match status" value="1"/>
</dbReference>
<dbReference type="OrthoDB" id="193931at2759"/>
<evidence type="ECO:0000256" key="12">
    <source>
        <dbReference type="SAM" id="MobiDB-lite"/>
    </source>
</evidence>
<name>A0A0L0D754_THETB</name>
<reference evidence="14 15" key="1">
    <citation type="submission" date="2010-05" db="EMBL/GenBank/DDBJ databases">
        <title>The Genome Sequence of Thecamonas trahens ATCC 50062.</title>
        <authorList>
            <consortium name="The Broad Institute Genome Sequencing Platform"/>
            <person name="Russ C."/>
            <person name="Cuomo C."/>
            <person name="Shea T."/>
            <person name="Young S.K."/>
            <person name="Zeng Q."/>
            <person name="Koehrsen M."/>
            <person name="Haas B."/>
            <person name="Borodovsky M."/>
            <person name="Guigo R."/>
            <person name="Alvarado L."/>
            <person name="Berlin A."/>
            <person name="Bochicchio J."/>
            <person name="Borenstein D."/>
            <person name="Chapman S."/>
            <person name="Chen Z."/>
            <person name="Freedman E."/>
            <person name="Gellesch M."/>
            <person name="Goldberg J."/>
            <person name="Griggs A."/>
            <person name="Gujja S."/>
            <person name="Heilman E."/>
            <person name="Heiman D."/>
            <person name="Hepburn T."/>
            <person name="Howarth C."/>
            <person name="Jen D."/>
            <person name="Larson L."/>
            <person name="Mehta T."/>
            <person name="Park D."/>
            <person name="Pearson M."/>
            <person name="Roberts A."/>
            <person name="Saif S."/>
            <person name="Shenoy N."/>
            <person name="Sisk P."/>
            <person name="Stolte C."/>
            <person name="Sykes S."/>
            <person name="Thomson T."/>
            <person name="Walk T."/>
            <person name="White J."/>
            <person name="Yandava C."/>
            <person name="Burger G."/>
            <person name="Gray M.W."/>
            <person name="Holland P.W.H."/>
            <person name="King N."/>
            <person name="Lang F.B.F."/>
            <person name="Roger A.J."/>
            <person name="Ruiz-Trillo I."/>
            <person name="Lander E."/>
            <person name="Nusbaum C."/>
        </authorList>
    </citation>
    <scope>NUCLEOTIDE SEQUENCE [LARGE SCALE GENOMIC DNA]</scope>
    <source>
        <strain evidence="14 15">ATCC 50062</strain>
    </source>
</reference>
<evidence type="ECO:0000256" key="5">
    <source>
        <dbReference type="ARBA" id="ARBA00022741"/>
    </source>
</evidence>
<dbReference type="GO" id="GO:0106310">
    <property type="term" value="F:protein serine kinase activity"/>
    <property type="evidence" value="ECO:0007669"/>
    <property type="project" value="RHEA"/>
</dbReference>
<dbReference type="SUPFAM" id="SSF56112">
    <property type="entry name" value="Protein kinase-like (PK-like)"/>
    <property type="match status" value="1"/>
</dbReference>
<dbReference type="eggNOG" id="KOG0583">
    <property type="taxonomic scope" value="Eukaryota"/>
</dbReference>
<keyword evidence="15" id="KW-1185">Reference proteome</keyword>
<dbReference type="PROSITE" id="PS00107">
    <property type="entry name" value="PROTEIN_KINASE_ATP"/>
    <property type="match status" value="1"/>
</dbReference>
<keyword evidence="7 10" id="KW-0067">ATP-binding</keyword>
<dbReference type="PANTHER" id="PTHR43895">
    <property type="entry name" value="CALCIUM/CALMODULIN-DEPENDENT PROTEIN KINASE KINASE-RELATED"/>
    <property type="match status" value="1"/>
</dbReference>
<dbReference type="InterPro" id="IPR017441">
    <property type="entry name" value="Protein_kinase_ATP_BS"/>
</dbReference>
<evidence type="ECO:0000313" key="14">
    <source>
        <dbReference type="EMBL" id="KNC48174.1"/>
    </source>
</evidence>
<evidence type="ECO:0000313" key="15">
    <source>
        <dbReference type="Proteomes" id="UP000054408"/>
    </source>
</evidence>
<keyword evidence="4" id="KW-0808">Transferase</keyword>